<dbReference type="Pfam" id="PF12895">
    <property type="entry name" value="ANAPC3"/>
    <property type="match status" value="1"/>
</dbReference>
<keyword evidence="6" id="KW-1185">Reference proteome</keyword>
<comment type="similarity">
    <text evidence="2">Belongs to the APC3/CDC27 family.</text>
</comment>
<evidence type="ECO:0000256" key="1">
    <source>
        <dbReference type="ARBA" id="ARBA00022803"/>
    </source>
</evidence>
<proteinExistence type="inferred from homology"/>
<dbReference type="GO" id="GO:0007091">
    <property type="term" value="P:metaphase/anaphase transition of mitotic cell cycle"/>
    <property type="evidence" value="ECO:0007669"/>
    <property type="project" value="TreeGrafter"/>
</dbReference>
<dbReference type="InterPro" id="IPR019734">
    <property type="entry name" value="TPR_rpt"/>
</dbReference>
<dbReference type="PROSITE" id="PS50005">
    <property type="entry name" value="TPR"/>
    <property type="match status" value="6"/>
</dbReference>
<evidence type="ECO:0000313" key="6">
    <source>
        <dbReference type="Proteomes" id="UP000789375"/>
    </source>
</evidence>
<dbReference type="GO" id="GO:0005680">
    <property type="term" value="C:anaphase-promoting complex"/>
    <property type="evidence" value="ECO:0007669"/>
    <property type="project" value="UniProtKB-ARBA"/>
</dbReference>
<dbReference type="PANTHER" id="PTHR12558:SF13">
    <property type="entry name" value="CELL DIVISION CYCLE PROTEIN 27 HOMOLOG"/>
    <property type="match status" value="1"/>
</dbReference>
<feature type="repeat" description="TPR" evidence="3">
    <location>
        <begin position="357"/>
        <end position="390"/>
    </location>
</feature>
<organism evidence="5 6">
    <name type="scientific">Funneliformis mosseae</name>
    <name type="common">Endomycorrhizal fungus</name>
    <name type="synonym">Glomus mosseae</name>
    <dbReference type="NCBI Taxonomy" id="27381"/>
    <lineage>
        <taxon>Eukaryota</taxon>
        <taxon>Fungi</taxon>
        <taxon>Fungi incertae sedis</taxon>
        <taxon>Mucoromycota</taxon>
        <taxon>Glomeromycotina</taxon>
        <taxon>Glomeromycetes</taxon>
        <taxon>Glomerales</taxon>
        <taxon>Glomeraceae</taxon>
        <taxon>Funneliformis</taxon>
    </lineage>
</organism>
<dbReference type="Proteomes" id="UP000789375">
    <property type="component" value="Unassembled WGS sequence"/>
</dbReference>
<feature type="repeat" description="TPR" evidence="3">
    <location>
        <begin position="527"/>
        <end position="560"/>
    </location>
</feature>
<gene>
    <name evidence="5" type="ORF">FMOSSE_LOCUS380</name>
</gene>
<evidence type="ECO:0000313" key="5">
    <source>
        <dbReference type="EMBL" id="CAG8436358.1"/>
    </source>
</evidence>
<dbReference type="SMART" id="SM00028">
    <property type="entry name" value="TPR"/>
    <property type="match status" value="7"/>
</dbReference>
<dbReference type="GO" id="GO:0005737">
    <property type="term" value="C:cytoplasm"/>
    <property type="evidence" value="ECO:0007669"/>
    <property type="project" value="TreeGrafter"/>
</dbReference>
<protein>
    <submittedName>
        <fullName evidence="5">8588_t:CDS:1</fullName>
    </submittedName>
</protein>
<feature type="compositionally biased region" description="Basic and acidic residues" evidence="4">
    <location>
        <begin position="210"/>
        <end position="221"/>
    </location>
</feature>
<name>A0A9N8V4I4_FUNMO</name>
<reference evidence="5" key="1">
    <citation type="submission" date="2021-06" db="EMBL/GenBank/DDBJ databases">
        <authorList>
            <person name="Kallberg Y."/>
            <person name="Tangrot J."/>
            <person name="Rosling A."/>
        </authorList>
    </citation>
    <scope>NUCLEOTIDE SEQUENCE</scope>
    <source>
        <strain evidence="5">87-6 pot B 2015</strain>
    </source>
</reference>
<keyword evidence="1 3" id="KW-0802">TPR repeat</keyword>
<dbReference type="Pfam" id="PF13181">
    <property type="entry name" value="TPR_8"/>
    <property type="match status" value="2"/>
</dbReference>
<feature type="repeat" description="TPR" evidence="3">
    <location>
        <begin position="425"/>
        <end position="458"/>
    </location>
</feature>
<dbReference type="EMBL" id="CAJVPP010000035">
    <property type="protein sequence ID" value="CAG8436358.1"/>
    <property type="molecule type" value="Genomic_DNA"/>
</dbReference>
<feature type="compositionally biased region" description="Polar residues" evidence="4">
    <location>
        <begin position="232"/>
        <end position="243"/>
    </location>
</feature>
<evidence type="ECO:0000256" key="3">
    <source>
        <dbReference type="PROSITE-ProRule" id="PRU00339"/>
    </source>
</evidence>
<dbReference type="AlphaFoldDB" id="A0A9N8V4I4"/>
<dbReference type="GO" id="GO:0031145">
    <property type="term" value="P:anaphase-promoting complex-dependent catabolic process"/>
    <property type="evidence" value="ECO:0007669"/>
    <property type="project" value="TreeGrafter"/>
</dbReference>
<feature type="repeat" description="TPR" evidence="3">
    <location>
        <begin position="595"/>
        <end position="628"/>
    </location>
</feature>
<dbReference type="SUPFAM" id="SSF48452">
    <property type="entry name" value="TPR-like"/>
    <property type="match status" value="2"/>
</dbReference>
<dbReference type="Gene3D" id="1.25.40.10">
    <property type="entry name" value="Tetratricopeptide repeat domain"/>
    <property type="match status" value="4"/>
</dbReference>
<dbReference type="PANTHER" id="PTHR12558">
    <property type="entry name" value="CELL DIVISION CYCLE 16,23,27"/>
    <property type="match status" value="1"/>
</dbReference>
<dbReference type="GO" id="GO:0051301">
    <property type="term" value="P:cell division"/>
    <property type="evidence" value="ECO:0007669"/>
    <property type="project" value="TreeGrafter"/>
</dbReference>
<evidence type="ECO:0000256" key="2">
    <source>
        <dbReference type="ARBA" id="ARBA00038210"/>
    </source>
</evidence>
<evidence type="ECO:0000256" key="4">
    <source>
        <dbReference type="SAM" id="MobiDB-lite"/>
    </source>
</evidence>
<sequence length="707" mass="81483">MTANSINHLSFMQLEGMICNSLENHLYRNATFLAERLFAQDIANENSRFLLATCHYRSGQRKAAYTLLNNADSIKCKYLLARCCLDLDKAEEGKEKLLTIVSSLESRNSQDPFVDSKFNQTPDLASVLCLLGSLCKNARRIDEAAQYYVQCIKINPFMWEAFENLCQMGKSTQIEIDEIFQPKSEKFMSCRTSCSDKLYNSQMFISKPAHNGDKSTPDPIRRISRPPSTTRHATQPLTSTPASDNREKKRSRIGNNDVSFIGLDDENKLYRLGKDVRTFVNVENEVVLLNTEALQKTTLDPDNIYDKIEDIDLKSNCNEVLELLQKIAKGYAYLNQYDCLKAIEAFSELPRPQYFTGWVQSHIGKAYFEMVNYSMAERFFQKARQLEPYRLEDMEIFSTTLWHLRKDTVLSALAHELVEFERLSPQAWCAVGNCFSRQQEHDLALKCFQRAIHIDPKFTYAHTLSGHESMANGNFEKAQEHFRNALNTNRRHYNALYGLANYYMTCDKKTKAEYHYKMAMEINPNHAVLMCCLGKVYEKMGKNEEARRLYDQACQVTPQTPLAIFKKAKSLYRDHYYEDALIELEKLKKIVPKEPKVYFLVGKIYKAMGDKTRALQNFTRTYNLDPKMTHIVKTTIEKLENDNEISMTSTSVMSDTNLEGESSSSAAAAFVGEDEEHNQHQHHQQDQALHVEDQLSVYEYATFVDEV</sequence>
<feature type="repeat" description="TPR" evidence="3">
    <location>
        <begin position="459"/>
        <end position="492"/>
    </location>
</feature>
<comment type="caution">
    <text evidence="5">The sequence shown here is derived from an EMBL/GenBank/DDBJ whole genome shotgun (WGS) entry which is preliminary data.</text>
</comment>
<dbReference type="Pfam" id="PF13431">
    <property type="entry name" value="TPR_17"/>
    <property type="match status" value="1"/>
</dbReference>
<feature type="region of interest" description="Disordered" evidence="4">
    <location>
        <begin position="206"/>
        <end position="251"/>
    </location>
</feature>
<feature type="repeat" description="TPR" evidence="3">
    <location>
        <begin position="493"/>
        <end position="526"/>
    </location>
</feature>
<accession>A0A9N8V4I4</accession>
<dbReference type="GO" id="GO:0016567">
    <property type="term" value="P:protein ubiquitination"/>
    <property type="evidence" value="ECO:0007669"/>
    <property type="project" value="TreeGrafter"/>
</dbReference>
<dbReference type="Pfam" id="PF00515">
    <property type="entry name" value="TPR_1"/>
    <property type="match status" value="1"/>
</dbReference>
<dbReference type="InterPro" id="IPR011990">
    <property type="entry name" value="TPR-like_helical_dom_sf"/>
</dbReference>